<feature type="transmembrane region" description="Helical" evidence="2">
    <location>
        <begin position="275"/>
        <end position="301"/>
    </location>
</feature>
<evidence type="ECO:0000313" key="4">
    <source>
        <dbReference type="Proteomes" id="UP000029492"/>
    </source>
</evidence>
<dbReference type="KEGG" id="mor:MOC_3385"/>
<evidence type="ECO:0000313" key="3">
    <source>
        <dbReference type="EMBL" id="AIQ91140.1"/>
    </source>
</evidence>
<organism evidence="3 4">
    <name type="scientific">Methylobacterium oryzae CBMB20</name>
    <dbReference type="NCBI Taxonomy" id="693986"/>
    <lineage>
        <taxon>Bacteria</taxon>
        <taxon>Pseudomonadati</taxon>
        <taxon>Pseudomonadota</taxon>
        <taxon>Alphaproteobacteria</taxon>
        <taxon>Hyphomicrobiales</taxon>
        <taxon>Methylobacteriaceae</taxon>
        <taxon>Methylobacterium</taxon>
    </lineage>
</organism>
<evidence type="ECO:0000256" key="2">
    <source>
        <dbReference type="SAM" id="Phobius"/>
    </source>
</evidence>
<keyword evidence="2" id="KW-1133">Transmembrane helix</keyword>
<dbReference type="EMBL" id="CP003811">
    <property type="protein sequence ID" value="AIQ91140.1"/>
    <property type="molecule type" value="Genomic_DNA"/>
</dbReference>
<keyword evidence="2" id="KW-0812">Transmembrane</keyword>
<evidence type="ECO:0000256" key="1">
    <source>
        <dbReference type="SAM" id="MobiDB-lite"/>
    </source>
</evidence>
<dbReference type="Proteomes" id="UP000029492">
    <property type="component" value="Chromosome"/>
</dbReference>
<reference evidence="3 4" key="1">
    <citation type="journal article" date="2014" name="PLoS ONE">
        <title>Genome Information of Methylobacterium oryzae, a Plant-Probiotic Methylotroph in the Phyllosphere.</title>
        <authorList>
            <person name="Kwak M.J."/>
            <person name="Jeong H."/>
            <person name="Madhaiyan M."/>
            <person name="Lee Y."/>
            <person name="Sa T.M."/>
            <person name="Oh T.K."/>
            <person name="Kim J.F."/>
        </authorList>
    </citation>
    <scope>NUCLEOTIDE SEQUENCE [LARGE SCALE GENOMIC DNA]</scope>
    <source>
        <strain evidence="3 4">CBMB20</strain>
    </source>
</reference>
<keyword evidence="2" id="KW-0472">Membrane</keyword>
<name>A0A089NX36_9HYPH</name>
<feature type="transmembrane region" description="Helical" evidence="2">
    <location>
        <begin position="334"/>
        <end position="350"/>
    </location>
</feature>
<gene>
    <name evidence="3" type="ORF">MOC_3385</name>
</gene>
<keyword evidence="4" id="KW-1185">Reference proteome</keyword>
<dbReference type="eggNOG" id="COG0596">
    <property type="taxonomic scope" value="Bacteria"/>
</dbReference>
<dbReference type="SUPFAM" id="SSF53474">
    <property type="entry name" value="alpha/beta-Hydrolases"/>
    <property type="match status" value="1"/>
</dbReference>
<protein>
    <submittedName>
        <fullName evidence="3">Protein of unassigned function</fullName>
    </submittedName>
</protein>
<feature type="region of interest" description="Disordered" evidence="1">
    <location>
        <begin position="1"/>
        <end position="42"/>
    </location>
</feature>
<dbReference type="STRING" id="693986.MOC_3385"/>
<feature type="transmembrane region" description="Helical" evidence="2">
    <location>
        <begin position="307"/>
        <end position="327"/>
    </location>
</feature>
<dbReference type="InterPro" id="IPR029058">
    <property type="entry name" value="AB_hydrolase_fold"/>
</dbReference>
<sequence>MRVSDQNDAAARRSIEASLDVAEPVTSEGAGAKRPQGPRKAHANLEHCPRVPHRRRFSFHKSSLSPACQRLLTSPPLSWEGDPQDVRMMNDGSRRNRLRRRAVEEPARSCNGARAHRRRRPPQCFRVLRSLSDPMVRGYLSFTPFKLRDLHPAPVGRRHVFFIHGFDARSGIRFPAFFKRELGRHTARFGTMPRAVSEIRTSADGLSRTWTVGPPADGDGAAVCCETLIWSDIVHADLSRPVLRQLALLARSVVSGLAQGLFFKTARFGWPYTLLSAFPFFVVFVVPALLISAGTALFAVLKPLSPMETVGAALICAVAAGAGLYAIRKALGRLFFWHILSIRIFFWQHATGRRPDYEARIALFSERILTELAQWRAHPAEAPDEVMIVGHSLGAAMAVEVAARILARLGTDDRPLPRLSLVTLGSGLPFVALPKEAVGIRARIASLVYSDRIVWCDYQAPQDWLNCYGFNPIFDIGLERPAFLAHNPLIRSAGIKDRIPECDYKRLRLRPFHMHFQFLKANFRPGEYDFFEMILGRQSLLGRALRPNCRRPVASAQDS</sequence>
<proteinExistence type="predicted"/>
<feature type="region of interest" description="Disordered" evidence="1">
    <location>
        <begin position="100"/>
        <end position="119"/>
    </location>
</feature>
<dbReference type="Gene3D" id="3.40.50.1820">
    <property type="entry name" value="alpha/beta hydrolase"/>
    <property type="match status" value="1"/>
</dbReference>
<dbReference type="HOGENOM" id="CLU_035702_1_0_5"/>
<dbReference type="AlphaFoldDB" id="A0A089NX36"/>
<accession>A0A089NX36</accession>